<evidence type="ECO:0000313" key="1">
    <source>
        <dbReference type="EMBL" id="KAL1280956.1"/>
    </source>
</evidence>
<comment type="caution">
    <text evidence="1">The sequence shown here is derived from an EMBL/GenBank/DDBJ whole genome shotgun (WGS) entry which is preliminary data.</text>
</comment>
<dbReference type="EMBL" id="JAYMGO010000002">
    <property type="protein sequence ID" value="KAL1280956.1"/>
    <property type="molecule type" value="Genomic_DNA"/>
</dbReference>
<keyword evidence="2" id="KW-1185">Reference proteome</keyword>
<name>A0ABR3NWJ8_9TELE</name>
<dbReference type="Proteomes" id="UP001558613">
    <property type="component" value="Unassembled WGS sequence"/>
</dbReference>
<organism evidence="1 2">
    <name type="scientific">Cirrhinus molitorella</name>
    <name type="common">mud carp</name>
    <dbReference type="NCBI Taxonomy" id="172907"/>
    <lineage>
        <taxon>Eukaryota</taxon>
        <taxon>Metazoa</taxon>
        <taxon>Chordata</taxon>
        <taxon>Craniata</taxon>
        <taxon>Vertebrata</taxon>
        <taxon>Euteleostomi</taxon>
        <taxon>Actinopterygii</taxon>
        <taxon>Neopterygii</taxon>
        <taxon>Teleostei</taxon>
        <taxon>Ostariophysi</taxon>
        <taxon>Cypriniformes</taxon>
        <taxon>Cyprinidae</taxon>
        <taxon>Labeoninae</taxon>
        <taxon>Labeonini</taxon>
        <taxon>Cirrhinus</taxon>
    </lineage>
</organism>
<accession>A0ABR3NWJ8</accession>
<gene>
    <name evidence="1" type="ORF">QQF64_015556</name>
</gene>
<evidence type="ECO:0000313" key="2">
    <source>
        <dbReference type="Proteomes" id="UP001558613"/>
    </source>
</evidence>
<reference evidence="1 2" key="1">
    <citation type="submission" date="2023-09" db="EMBL/GenBank/DDBJ databases">
        <authorList>
            <person name="Wang M."/>
        </authorList>
    </citation>
    <scope>NUCLEOTIDE SEQUENCE [LARGE SCALE GENOMIC DNA]</scope>
    <source>
        <strain evidence="1">GT-2023</strain>
        <tissue evidence="1">Liver</tissue>
    </source>
</reference>
<proteinExistence type="predicted"/>
<sequence>MAFASSPLLLAELSKWCKEVEIEEAHAILLIGVPATTEVSCIEDAVQMVKALWRVRVRDLTVGPSPGTLLILCKCREVIDPAVFQLNYCFLRVKSHGRW</sequence>
<protein>
    <submittedName>
        <fullName evidence="1">Uncharacterized protein</fullName>
    </submittedName>
</protein>